<name>A0A8K0CUT3_IGNLU</name>
<dbReference type="AlphaFoldDB" id="A0A8K0CUT3"/>
<evidence type="ECO:0000256" key="1">
    <source>
        <dbReference type="SAM" id="MobiDB-lite"/>
    </source>
</evidence>
<proteinExistence type="predicted"/>
<sequence length="132" mass="15237">MGLVSHPDYLEGDPTSDRPKDVTTSETATTVLQLIQANHRSIYKQIQESLGITAWAAENILHEQLHACKLCTMKITQQCPENHGLLTKEWWWFTLVNVEYVLDDQRLLTAAWYITLCLTPLFDKLKQLRPRS</sequence>
<comment type="caution">
    <text evidence="2">The sequence shown here is derived from an EMBL/GenBank/DDBJ whole genome shotgun (WGS) entry which is preliminary data.</text>
</comment>
<accession>A0A8K0CUT3</accession>
<protein>
    <submittedName>
        <fullName evidence="2">Uncharacterized protein</fullName>
    </submittedName>
</protein>
<evidence type="ECO:0000313" key="3">
    <source>
        <dbReference type="Proteomes" id="UP000801492"/>
    </source>
</evidence>
<organism evidence="2 3">
    <name type="scientific">Ignelater luminosus</name>
    <name type="common">Cucubano</name>
    <name type="synonym">Pyrophorus luminosus</name>
    <dbReference type="NCBI Taxonomy" id="2038154"/>
    <lineage>
        <taxon>Eukaryota</taxon>
        <taxon>Metazoa</taxon>
        <taxon>Ecdysozoa</taxon>
        <taxon>Arthropoda</taxon>
        <taxon>Hexapoda</taxon>
        <taxon>Insecta</taxon>
        <taxon>Pterygota</taxon>
        <taxon>Neoptera</taxon>
        <taxon>Endopterygota</taxon>
        <taxon>Coleoptera</taxon>
        <taxon>Polyphaga</taxon>
        <taxon>Elateriformia</taxon>
        <taxon>Elateroidea</taxon>
        <taxon>Elateridae</taxon>
        <taxon>Agrypninae</taxon>
        <taxon>Pyrophorini</taxon>
        <taxon>Ignelater</taxon>
    </lineage>
</organism>
<feature type="region of interest" description="Disordered" evidence="1">
    <location>
        <begin position="1"/>
        <end position="22"/>
    </location>
</feature>
<keyword evidence="3" id="KW-1185">Reference proteome</keyword>
<evidence type="ECO:0000313" key="2">
    <source>
        <dbReference type="EMBL" id="KAF2893994.1"/>
    </source>
</evidence>
<dbReference type="EMBL" id="VTPC01007456">
    <property type="protein sequence ID" value="KAF2893994.1"/>
    <property type="molecule type" value="Genomic_DNA"/>
</dbReference>
<dbReference type="Proteomes" id="UP000801492">
    <property type="component" value="Unassembled WGS sequence"/>
</dbReference>
<gene>
    <name evidence="2" type="ORF">ILUMI_12179</name>
</gene>
<reference evidence="2" key="1">
    <citation type="submission" date="2019-08" db="EMBL/GenBank/DDBJ databases">
        <title>The genome of the North American firefly Photinus pyralis.</title>
        <authorList>
            <consortium name="Photinus pyralis genome working group"/>
            <person name="Fallon T.R."/>
            <person name="Sander Lower S.E."/>
            <person name="Weng J.-K."/>
        </authorList>
    </citation>
    <scope>NUCLEOTIDE SEQUENCE</scope>
    <source>
        <strain evidence="2">TRF0915ILg1</strain>
        <tissue evidence="2">Whole body</tissue>
    </source>
</reference>